<dbReference type="GO" id="GO:0008124">
    <property type="term" value="F:4-alpha-hydroxytetrahydrobiopterin dehydratase activity"/>
    <property type="evidence" value="ECO:0007669"/>
    <property type="project" value="UniProtKB-EC"/>
</dbReference>
<dbReference type="InterPro" id="IPR036428">
    <property type="entry name" value="PCD_sf"/>
</dbReference>
<dbReference type="Gene3D" id="3.30.1360.20">
    <property type="entry name" value="Transcriptional coactivator/pterin dehydratase"/>
    <property type="match status" value="1"/>
</dbReference>
<evidence type="ECO:0000256" key="4">
    <source>
        <dbReference type="ARBA" id="ARBA00023239"/>
    </source>
</evidence>
<evidence type="ECO:0000313" key="5">
    <source>
        <dbReference type="EMBL" id="KKN99228.1"/>
    </source>
</evidence>
<accession>A0A0F9Y3E5</accession>
<comment type="catalytic activity">
    <reaction evidence="1">
        <text>(4aS,6R)-4a-hydroxy-L-erythro-5,6,7,8-tetrahydrobiopterin = (6R)-L-erythro-6,7-dihydrobiopterin + H2O</text>
        <dbReference type="Rhea" id="RHEA:11920"/>
        <dbReference type="ChEBI" id="CHEBI:15377"/>
        <dbReference type="ChEBI" id="CHEBI:15642"/>
        <dbReference type="ChEBI" id="CHEBI:43120"/>
        <dbReference type="EC" id="4.2.1.96"/>
    </reaction>
</comment>
<reference evidence="5" key="1">
    <citation type="journal article" date="2015" name="Nature">
        <title>Complex archaea that bridge the gap between prokaryotes and eukaryotes.</title>
        <authorList>
            <person name="Spang A."/>
            <person name="Saw J.H."/>
            <person name="Jorgensen S.L."/>
            <person name="Zaremba-Niedzwiedzka K."/>
            <person name="Martijn J."/>
            <person name="Lind A.E."/>
            <person name="van Eijk R."/>
            <person name="Schleper C."/>
            <person name="Guy L."/>
            <person name="Ettema T.J."/>
        </authorList>
    </citation>
    <scope>NUCLEOTIDE SEQUENCE</scope>
</reference>
<proteinExistence type="inferred from homology"/>
<protein>
    <recommendedName>
        <fullName evidence="3">4a-hydroxytetrahydrobiopterin dehydratase</fullName>
        <ecNumber evidence="3">4.2.1.96</ecNumber>
    </recommendedName>
</protein>
<comment type="caution">
    <text evidence="5">The sequence shown here is derived from an EMBL/GenBank/DDBJ whole genome shotgun (WGS) entry which is preliminary data.</text>
</comment>
<dbReference type="InterPro" id="IPR001533">
    <property type="entry name" value="Pterin_deHydtase"/>
</dbReference>
<keyword evidence="4" id="KW-0456">Lyase</keyword>
<gene>
    <name evidence="5" type="ORF">LCGC14_0140210</name>
</gene>
<dbReference type="GO" id="GO:0006729">
    <property type="term" value="P:tetrahydrobiopterin biosynthetic process"/>
    <property type="evidence" value="ECO:0007669"/>
    <property type="project" value="InterPro"/>
</dbReference>
<name>A0A0F9Y3E5_9ZZZZ</name>
<comment type="similarity">
    <text evidence="2">Belongs to the pterin-4-alpha-carbinolamine dehydratase family.</text>
</comment>
<dbReference type="Pfam" id="PF01329">
    <property type="entry name" value="Pterin_4a"/>
    <property type="match status" value="1"/>
</dbReference>
<sequence>MSTTLAQQHCQPCVIGTRPLSSDEVERVLPSIGRWKKVQVDGVERIQRDYHFRDFREAFTFAYKIAALAERENHYPGLTVEWGMTRVCWWTDKVNGLHMNDFIMAAKTDALITRTD</sequence>
<evidence type="ECO:0000256" key="2">
    <source>
        <dbReference type="ARBA" id="ARBA00006472"/>
    </source>
</evidence>
<dbReference type="PANTHER" id="PTHR42805:SF1">
    <property type="entry name" value="PTERIN-4-ALPHA-CARBINOLAMINE DEHYDRATASE-RELATED"/>
    <property type="match status" value="1"/>
</dbReference>
<evidence type="ECO:0000256" key="3">
    <source>
        <dbReference type="ARBA" id="ARBA00013252"/>
    </source>
</evidence>
<evidence type="ECO:0000256" key="1">
    <source>
        <dbReference type="ARBA" id="ARBA00001554"/>
    </source>
</evidence>
<dbReference type="AlphaFoldDB" id="A0A0F9Y3E5"/>
<dbReference type="InterPro" id="IPR050376">
    <property type="entry name" value="Pterin-4-alpha-carb_dehyd"/>
</dbReference>
<dbReference type="EMBL" id="LAZR01000048">
    <property type="protein sequence ID" value="KKN99228.1"/>
    <property type="molecule type" value="Genomic_DNA"/>
</dbReference>
<organism evidence="5">
    <name type="scientific">marine sediment metagenome</name>
    <dbReference type="NCBI Taxonomy" id="412755"/>
    <lineage>
        <taxon>unclassified sequences</taxon>
        <taxon>metagenomes</taxon>
        <taxon>ecological metagenomes</taxon>
    </lineage>
</organism>
<dbReference type="PANTHER" id="PTHR42805">
    <property type="entry name" value="PTERIN-4-ALPHA-CARBINOLAMINE DEHYDRATASE-RELATED"/>
    <property type="match status" value="1"/>
</dbReference>
<dbReference type="SUPFAM" id="SSF55248">
    <property type="entry name" value="PCD-like"/>
    <property type="match status" value="1"/>
</dbReference>
<dbReference type="EC" id="4.2.1.96" evidence="3"/>